<dbReference type="Proteomes" id="UP000811619">
    <property type="component" value="Unassembled WGS sequence"/>
</dbReference>
<dbReference type="Pfam" id="PF04082">
    <property type="entry name" value="Fungal_trans"/>
    <property type="match status" value="1"/>
</dbReference>
<organism evidence="4 5">
    <name type="scientific">Claviceps africana</name>
    <dbReference type="NCBI Taxonomy" id="83212"/>
    <lineage>
        <taxon>Eukaryota</taxon>
        <taxon>Fungi</taxon>
        <taxon>Dikarya</taxon>
        <taxon>Ascomycota</taxon>
        <taxon>Pezizomycotina</taxon>
        <taxon>Sordariomycetes</taxon>
        <taxon>Hypocreomycetidae</taxon>
        <taxon>Hypocreales</taxon>
        <taxon>Clavicipitaceae</taxon>
        <taxon>Claviceps</taxon>
    </lineage>
</organism>
<dbReference type="EMBL" id="SRPY01000222">
    <property type="protein sequence ID" value="KAG5926951.1"/>
    <property type="molecule type" value="Genomic_DNA"/>
</dbReference>
<evidence type="ECO:0000313" key="5">
    <source>
        <dbReference type="Proteomes" id="UP000811619"/>
    </source>
</evidence>
<dbReference type="GO" id="GO:0003677">
    <property type="term" value="F:DNA binding"/>
    <property type="evidence" value="ECO:0007669"/>
    <property type="project" value="InterPro"/>
</dbReference>
<sequence>MSLKRVREDSQASSLGSAEQPGQKPGADASGLQPFGVTTPDNTSRQLFARPLGRLVEDRSRISETRYFGPTSLNYLMLEFGDLISHQVSLDFQAWGDTGVLIQDRINAFVGCSKSKLRTGVISPPTGPPLAILDAMTDPYFANVNPSFPIWKKDKFLEMVDSLRHPSNRAESRWASIVCCNNVILLSLNADSVRSVQRKMAQSGMTGNVSSLDSDLIAGFLANSKCAVENLGLVSPCLVNLQALLSLCVVAREHLPLHTVEHLFAQTVRCAEAIGIFQWRHLQSQLGESEFEEYKNVAHCLYILDKNICWTAGISPKLLESDVQLDLTPRDRTFETLARQAELAAIQEAIYFQLYASQVKARTEDQVRQVVTPLWQRLEKWLAKSEVNLDATKSQPQSCPTHTALAFQTLSTQLLLISPYRKHPDAMFRQRASVAETCLKLLLSLWTSAKESPKHTSVPLLIASCPPLYLLEICAAIIKDNSSDSNKHLVLGFANLVNAITGFGEEVTYKKRLCDMLSILKDAITAADALGKRQRGTTSLEYPSPPSSNDRGAQKRKDAASTETPAEGDGSSLQAGRAARGAQNFDGSEFSFSAWWGPEARISPVDLGEGDVQSNSADNYCSFDETMGGDGLDTWMQ</sequence>
<dbReference type="OrthoDB" id="103819at2759"/>
<feature type="region of interest" description="Disordered" evidence="2">
    <location>
        <begin position="616"/>
        <end position="637"/>
    </location>
</feature>
<evidence type="ECO:0000256" key="2">
    <source>
        <dbReference type="SAM" id="MobiDB-lite"/>
    </source>
</evidence>
<dbReference type="InterPro" id="IPR007219">
    <property type="entry name" value="XnlR_reg_dom"/>
</dbReference>
<comment type="caution">
    <text evidence="4">The sequence shown here is derived from an EMBL/GenBank/DDBJ whole genome shotgun (WGS) entry which is preliminary data.</text>
</comment>
<dbReference type="PANTHER" id="PTHR46910">
    <property type="entry name" value="TRANSCRIPTION FACTOR PDR1"/>
    <property type="match status" value="1"/>
</dbReference>
<proteinExistence type="predicted"/>
<accession>A0A8K0J849</accession>
<dbReference type="InterPro" id="IPR050987">
    <property type="entry name" value="AtrR-like"/>
</dbReference>
<dbReference type="GO" id="GO:0008270">
    <property type="term" value="F:zinc ion binding"/>
    <property type="evidence" value="ECO:0007669"/>
    <property type="project" value="InterPro"/>
</dbReference>
<feature type="domain" description="Xylanolytic transcriptional activator regulatory" evidence="3">
    <location>
        <begin position="140"/>
        <end position="328"/>
    </location>
</feature>
<keyword evidence="1" id="KW-0539">Nucleus</keyword>
<evidence type="ECO:0000259" key="3">
    <source>
        <dbReference type="Pfam" id="PF04082"/>
    </source>
</evidence>
<reference evidence="4" key="1">
    <citation type="journal article" date="2020" name="bioRxiv">
        <title>Whole genome comparisons of ergot fungi reveals the divergence and evolution of species within the genus Claviceps are the result of varying mechanisms driving genome evolution and host range expansion.</title>
        <authorList>
            <person name="Wyka S.A."/>
            <person name="Mondo S.J."/>
            <person name="Liu M."/>
            <person name="Dettman J."/>
            <person name="Nalam V."/>
            <person name="Broders K.D."/>
        </authorList>
    </citation>
    <scope>NUCLEOTIDE SEQUENCE</scope>
    <source>
        <strain evidence="4">CCC 489</strain>
    </source>
</reference>
<evidence type="ECO:0000256" key="1">
    <source>
        <dbReference type="ARBA" id="ARBA00023242"/>
    </source>
</evidence>
<dbReference type="GO" id="GO:0006351">
    <property type="term" value="P:DNA-templated transcription"/>
    <property type="evidence" value="ECO:0007669"/>
    <property type="project" value="InterPro"/>
</dbReference>
<gene>
    <name evidence="4" type="ORF">E4U42_002770</name>
</gene>
<feature type="compositionally biased region" description="Basic and acidic residues" evidence="2">
    <location>
        <begin position="1"/>
        <end position="10"/>
    </location>
</feature>
<evidence type="ECO:0000313" key="4">
    <source>
        <dbReference type="EMBL" id="KAG5926951.1"/>
    </source>
</evidence>
<protein>
    <recommendedName>
        <fullName evidence="3">Xylanolytic transcriptional activator regulatory domain-containing protein</fullName>
    </recommendedName>
</protein>
<feature type="region of interest" description="Disordered" evidence="2">
    <location>
        <begin position="535"/>
        <end position="580"/>
    </location>
</feature>
<dbReference type="CDD" id="cd12148">
    <property type="entry name" value="fungal_TF_MHR"/>
    <property type="match status" value="1"/>
</dbReference>
<keyword evidence="5" id="KW-1185">Reference proteome</keyword>
<feature type="compositionally biased region" description="Polar residues" evidence="2">
    <location>
        <begin position="536"/>
        <end position="551"/>
    </location>
</feature>
<name>A0A8K0J849_9HYPO</name>
<dbReference type="AlphaFoldDB" id="A0A8K0J849"/>
<dbReference type="GO" id="GO:0003700">
    <property type="term" value="F:DNA-binding transcription factor activity"/>
    <property type="evidence" value="ECO:0007669"/>
    <property type="project" value="InterPro"/>
</dbReference>
<dbReference type="PANTHER" id="PTHR46910:SF1">
    <property type="entry name" value="MISCELLANEOUS ZN(II)2CYS6 TRANSCRIPTION FACTOR (EUROFUNG)-RELATED"/>
    <property type="match status" value="1"/>
</dbReference>
<feature type="region of interest" description="Disordered" evidence="2">
    <location>
        <begin position="1"/>
        <end position="44"/>
    </location>
</feature>